<evidence type="ECO:0000256" key="3">
    <source>
        <dbReference type="ARBA" id="ARBA00022801"/>
    </source>
</evidence>
<comment type="caution">
    <text evidence="8">The sequence shown here is derived from an EMBL/GenBank/DDBJ whole genome shotgun (WGS) entry which is preliminary data.</text>
</comment>
<keyword evidence="9" id="KW-1185">Reference proteome</keyword>
<feature type="compositionally biased region" description="Low complexity" evidence="6">
    <location>
        <begin position="67"/>
        <end position="86"/>
    </location>
</feature>
<sequence length="581" mass="59158">MLELMDDMALALSAARKKAGGTTAWADDPSSSLPFGSEHLFAAQANAFAAAIVSVQPSTSAIAPRQTGTSSASTALSSATGSRGSSPEGYAHPVSALVSSIPTLATVAVATRTPVAVVAATTPSKPSTTASFLPTWVSKVTTSSIARDLTAAFSTGTVSGTGLATMLTNLASTLTTTKSNLTSQQFADLKTIATNLSATATTSSYLSYVFGALVNGHSANATWTGGAASSVKLGNLAIGSTATQISRLTGKWLLGTDTPSSSVKVSNTTMTISYSIVSKPLFADSGPAMTDINQGALGDCYFLSSCASIANQNAALLKSMFTDNGNGTYGVRFYSNGKPQYVTVNTQLANGGYKFDYSSSSLWGQLAEKAWAQFQTGGVSTGNTSVNYGNSYSTIGNGGYVANALAALTGASTITEYYGNGSSWAAYTRNASLAYTGVKTGLSTASIQTSLIAALNAGYDVVLSSYTNAKDAQNKTTLVASHAMTIYGFNSATNMFKIYNPWGTGGASQSWRTTFEVSLSTLLAAKDVITVDNVSAATSSIASAATKLTSSIAGLTSSDSATSVLASLSSTSPRIELATAA</sequence>
<dbReference type="SMART" id="SM00230">
    <property type="entry name" value="CysPc"/>
    <property type="match status" value="1"/>
</dbReference>
<name>A0A549TFH1_9HYPH</name>
<evidence type="ECO:0000256" key="4">
    <source>
        <dbReference type="ARBA" id="ARBA00022807"/>
    </source>
</evidence>
<evidence type="ECO:0000313" key="9">
    <source>
        <dbReference type="Proteomes" id="UP000316801"/>
    </source>
</evidence>
<proteinExistence type="inferred from homology"/>
<reference evidence="8 9" key="1">
    <citation type="submission" date="2019-07" db="EMBL/GenBank/DDBJ databases">
        <title>Ln-dependent methylotrophs.</title>
        <authorList>
            <person name="Tani A."/>
        </authorList>
    </citation>
    <scope>NUCLEOTIDE SEQUENCE [LARGE SCALE GENOMIC DNA]</scope>
    <source>
        <strain evidence="8 9">SM12</strain>
    </source>
</reference>
<feature type="active site" evidence="5">
    <location>
        <position position="500"/>
    </location>
</feature>
<evidence type="ECO:0000256" key="1">
    <source>
        <dbReference type="ARBA" id="ARBA00007623"/>
    </source>
</evidence>
<dbReference type="PROSITE" id="PS50203">
    <property type="entry name" value="CALPAIN_CAT"/>
    <property type="match status" value="1"/>
</dbReference>
<organism evidence="8 9">
    <name type="scientific">Rhizobium straminoryzae</name>
    <dbReference type="NCBI Taxonomy" id="1387186"/>
    <lineage>
        <taxon>Bacteria</taxon>
        <taxon>Pseudomonadati</taxon>
        <taxon>Pseudomonadota</taxon>
        <taxon>Alphaproteobacteria</taxon>
        <taxon>Hyphomicrobiales</taxon>
        <taxon>Rhizobiaceae</taxon>
        <taxon>Rhizobium/Agrobacterium group</taxon>
        <taxon>Rhizobium</taxon>
    </lineage>
</organism>
<dbReference type="RefSeq" id="WP_142881215.1">
    <property type="nucleotide sequence ID" value="NZ_VJMG01000010.1"/>
</dbReference>
<keyword evidence="2 5" id="KW-0645">Protease</keyword>
<dbReference type="PANTHER" id="PTHR10183">
    <property type="entry name" value="CALPAIN"/>
    <property type="match status" value="1"/>
</dbReference>
<dbReference type="EMBL" id="VJMG01000010">
    <property type="protein sequence ID" value="TRL41274.1"/>
    <property type="molecule type" value="Genomic_DNA"/>
</dbReference>
<feature type="active site" evidence="5">
    <location>
        <position position="482"/>
    </location>
</feature>
<dbReference type="GO" id="GO:0004198">
    <property type="term" value="F:calcium-dependent cysteine-type endopeptidase activity"/>
    <property type="evidence" value="ECO:0007669"/>
    <property type="project" value="InterPro"/>
</dbReference>
<gene>
    <name evidence="8" type="ORF">FNA46_04895</name>
</gene>
<dbReference type="InterPro" id="IPR022684">
    <property type="entry name" value="Calpain_cysteine_protease"/>
</dbReference>
<dbReference type="Pfam" id="PF00648">
    <property type="entry name" value="Peptidase_C2"/>
    <property type="match status" value="1"/>
</dbReference>
<dbReference type="InterPro" id="IPR038765">
    <property type="entry name" value="Papain-like_cys_pep_sf"/>
</dbReference>
<evidence type="ECO:0000259" key="7">
    <source>
        <dbReference type="PROSITE" id="PS50203"/>
    </source>
</evidence>
<dbReference type="AlphaFoldDB" id="A0A549TFH1"/>
<dbReference type="InterPro" id="IPR001300">
    <property type="entry name" value="Peptidase_C2_calpain_cat"/>
</dbReference>
<evidence type="ECO:0000256" key="6">
    <source>
        <dbReference type="SAM" id="MobiDB-lite"/>
    </source>
</evidence>
<comment type="similarity">
    <text evidence="1">Belongs to the peptidase C2 family.</text>
</comment>
<evidence type="ECO:0000256" key="2">
    <source>
        <dbReference type="ARBA" id="ARBA00022670"/>
    </source>
</evidence>
<keyword evidence="4 5" id="KW-0788">Thiol protease</keyword>
<evidence type="ECO:0000256" key="5">
    <source>
        <dbReference type="PROSITE-ProRule" id="PRU00239"/>
    </source>
</evidence>
<accession>A0A549TFH1</accession>
<feature type="active site" evidence="5">
    <location>
        <position position="300"/>
    </location>
</feature>
<dbReference type="Proteomes" id="UP000316801">
    <property type="component" value="Unassembled WGS sequence"/>
</dbReference>
<feature type="domain" description="Calpain catalytic" evidence="7">
    <location>
        <begin position="276"/>
        <end position="512"/>
    </location>
</feature>
<evidence type="ECO:0000313" key="8">
    <source>
        <dbReference type="EMBL" id="TRL41274.1"/>
    </source>
</evidence>
<keyword evidence="3 5" id="KW-0378">Hydrolase</keyword>
<dbReference type="SUPFAM" id="SSF54001">
    <property type="entry name" value="Cysteine proteinases"/>
    <property type="match status" value="1"/>
</dbReference>
<dbReference type="PANTHER" id="PTHR10183:SF379">
    <property type="entry name" value="CALPAIN-5"/>
    <property type="match status" value="1"/>
</dbReference>
<dbReference type="GO" id="GO:0006508">
    <property type="term" value="P:proteolysis"/>
    <property type="evidence" value="ECO:0007669"/>
    <property type="project" value="UniProtKB-KW"/>
</dbReference>
<feature type="region of interest" description="Disordered" evidence="6">
    <location>
        <begin position="62"/>
        <end position="89"/>
    </location>
</feature>
<protein>
    <submittedName>
        <fullName evidence="8">Peptidase C2</fullName>
    </submittedName>
</protein>